<evidence type="ECO:0000259" key="1">
    <source>
        <dbReference type="PROSITE" id="PS50042"/>
    </source>
</evidence>
<dbReference type="Gene3D" id="2.60.120.10">
    <property type="entry name" value="Jelly Rolls"/>
    <property type="match status" value="1"/>
</dbReference>
<comment type="caution">
    <text evidence="2">The sequence shown here is derived from an EMBL/GenBank/DDBJ whole genome shotgun (WGS) entry which is preliminary data.</text>
</comment>
<dbReference type="EMBL" id="JBDJNQ010000001">
    <property type="protein sequence ID" value="MEN5376422.1"/>
    <property type="molecule type" value="Genomic_DNA"/>
</dbReference>
<proteinExistence type="predicted"/>
<dbReference type="Proteomes" id="UP001409291">
    <property type="component" value="Unassembled WGS sequence"/>
</dbReference>
<dbReference type="InterPro" id="IPR018490">
    <property type="entry name" value="cNMP-bd_dom_sf"/>
</dbReference>
<organism evidence="2 3">
    <name type="scientific">Sphingobacterium kitahiroshimense</name>
    <dbReference type="NCBI Taxonomy" id="470446"/>
    <lineage>
        <taxon>Bacteria</taxon>
        <taxon>Pseudomonadati</taxon>
        <taxon>Bacteroidota</taxon>
        <taxon>Sphingobacteriia</taxon>
        <taxon>Sphingobacteriales</taxon>
        <taxon>Sphingobacteriaceae</taxon>
        <taxon>Sphingobacterium</taxon>
    </lineage>
</organism>
<protein>
    <submittedName>
        <fullName evidence="2">Crp/Fnr family transcriptional regulator</fullName>
    </submittedName>
</protein>
<accession>A0ABV0BPI6</accession>
<name>A0ABV0BPI6_9SPHI</name>
<dbReference type="Pfam" id="PF00027">
    <property type="entry name" value="cNMP_binding"/>
    <property type="match status" value="1"/>
</dbReference>
<evidence type="ECO:0000313" key="3">
    <source>
        <dbReference type="Proteomes" id="UP001409291"/>
    </source>
</evidence>
<dbReference type="SUPFAM" id="SSF51206">
    <property type="entry name" value="cAMP-binding domain-like"/>
    <property type="match status" value="1"/>
</dbReference>
<evidence type="ECO:0000313" key="2">
    <source>
        <dbReference type="EMBL" id="MEN5376422.1"/>
    </source>
</evidence>
<gene>
    <name evidence="2" type="ORF">ABE541_04025</name>
</gene>
<feature type="domain" description="Cyclic nucleotide-binding" evidence="1">
    <location>
        <begin position="9"/>
        <end position="71"/>
    </location>
</feature>
<keyword evidence="3" id="KW-1185">Reference proteome</keyword>
<dbReference type="CDD" id="cd00038">
    <property type="entry name" value="CAP_ED"/>
    <property type="match status" value="1"/>
</dbReference>
<dbReference type="PROSITE" id="PS50042">
    <property type="entry name" value="CNMP_BINDING_3"/>
    <property type="match status" value="1"/>
</dbReference>
<dbReference type="InterPro" id="IPR000595">
    <property type="entry name" value="cNMP-bd_dom"/>
</dbReference>
<reference evidence="2 3" key="1">
    <citation type="submission" date="2024-04" db="EMBL/GenBank/DDBJ databases">
        <title>WGS of bacteria from Torrens River.</title>
        <authorList>
            <person name="Wyrsch E.R."/>
            <person name="Drigo B."/>
        </authorList>
    </citation>
    <scope>NUCLEOTIDE SEQUENCE [LARGE SCALE GENOMIC DNA]</scope>
    <source>
        <strain evidence="2 3">TWI391</strain>
    </source>
</reference>
<dbReference type="RefSeq" id="WP_208701938.1">
    <property type="nucleotide sequence ID" value="NZ_JBDJLH010000001.1"/>
</dbReference>
<sequence>MDLKKILVEIYPLPEESISKLMLLIREVHFPKGHIIIKANKIEKSIYFIKKGIVRAYAEHEGLQRTFWFGEEGETILSMKSYAENERSYEFIELMEPCQLYELEIKAVKHLFNEDIYISNWGRKLAEKELIKVENKLISREIQSAKERYELLVSKNPSLLRRIQLKYLASYLGITQVTLSRIRKKS</sequence>
<dbReference type="InterPro" id="IPR014710">
    <property type="entry name" value="RmlC-like_jellyroll"/>
</dbReference>